<feature type="compositionally biased region" description="Basic and acidic residues" evidence="1">
    <location>
        <begin position="87"/>
        <end position="97"/>
    </location>
</feature>
<dbReference type="AlphaFoldDB" id="A0A8H3WQ00"/>
<feature type="region of interest" description="Disordered" evidence="1">
    <location>
        <begin position="1"/>
        <end position="30"/>
    </location>
</feature>
<protein>
    <submittedName>
        <fullName evidence="2">Uncharacterized protein</fullName>
    </submittedName>
</protein>
<accession>A0A8H3WQ00</accession>
<proteinExistence type="predicted"/>
<name>A0A8H3WQ00_9PEZI</name>
<organism evidence="2 3">
    <name type="scientific">Colletotrichum asianum</name>
    <dbReference type="NCBI Taxonomy" id="702518"/>
    <lineage>
        <taxon>Eukaryota</taxon>
        <taxon>Fungi</taxon>
        <taxon>Dikarya</taxon>
        <taxon>Ascomycota</taxon>
        <taxon>Pezizomycotina</taxon>
        <taxon>Sordariomycetes</taxon>
        <taxon>Hypocreomycetidae</taxon>
        <taxon>Glomerellales</taxon>
        <taxon>Glomerellaceae</taxon>
        <taxon>Colletotrichum</taxon>
        <taxon>Colletotrichum gloeosporioides species complex</taxon>
    </lineage>
</organism>
<sequence length="119" mass="13774">MPRQVTDEPGPSRPRFQTVRSARNSKHDVPCGENCLVYPNGKLDHTPGGVFGKFAQYLEFDLKTRPPRDTWVEEKGKRRRIKSGRHRNCERPNRFYPDEDDVAEEPIMDFEDGPTMEGV</sequence>
<dbReference type="EMBL" id="WOWK01000017">
    <property type="protein sequence ID" value="KAF0328398.1"/>
    <property type="molecule type" value="Genomic_DNA"/>
</dbReference>
<evidence type="ECO:0000256" key="1">
    <source>
        <dbReference type="SAM" id="MobiDB-lite"/>
    </source>
</evidence>
<comment type="caution">
    <text evidence="2">The sequence shown here is derived from an EMBL/GenBank/DDBJ whole genome shotgun (WGS) entry which is preliminary data.</text>
</comment>
<dbReference type="OrthoDB" id="4841569at2759"/>
<dbReference type="Proteomes" id="UP000434172">
    <property type="component" value="Unassembled WGS sequence"/>
</dbReference>
<evidence type="ECO:0000313" key="3">
    <source>
        <dbReference type="Proteomes" id="UP000434172"/>
    </source>
</evidence>
<keyword evidence="3" id="KW-1185">Reference proteome</keyword>
<feature type="region of interest" description="Disordered" evidence="1">
    <location>
        <begin position="83"/>
        <end position="119"/>
    </location>
</feature>
<feature type="compositionally biased region" description="Acidic residues" evidence="1">
    <location>
        <begin position="98"/>
        <end position="119"/>
    </location>
</feature>
<reference evidence="2 3" key="1">
    <citation type="submission" date="2019-12" db="EMBL/GenBank/DDBJ databases">
        <title>A genome sequence resource for the geographically widespread anthracnose pathogen Colletotrichum asianum.</title>
        <authorList>
            <person name="Meng Y."/>
        </authorList>
    </citation>
    <scope>NUCLEOTIDE SEQUENCE [LARGE SCALE GENOMIC DNA]</scope>
    <source>
        <strain evidence="2 3">ICMP 18580</strain>
    </source>
</reference>
<evidence type="ECO:0000313" key="2">
    <source>
        <dbReference type="EMBL" id="KAF0328398.1"/>
    </source>
</evidence>
<gene>
    <name evidence="2" type="ORF">GQ607_004194</name>
</gene>